<dbReference type="EMBL" id="JAQLOI010000001">
    <property type="protein sequence ID" value="MDB1122436.1"/>
    <property type="molecule type" value="Genomic_DNA"/>
</dbReference>
<name>A0ABT4YMI4_9VIBR</name>
<organism evidence="1 2">
    <name type="scientific">Vibrio algarum</name>
    <dbReference type="NCBI Taxonomy" id="3020714"/>
    <lineage>
        <taxon>Bacteria</taxon>
        <taxon>Pseudomonadati</taxon>
        <taxon>Pseudomonadota</taxon>
        <taxon>Gammaproteobacteria</taxon>
        <taxon>Vibrionales</taxon>
        <taxon>Vibrionaceae</taxon>
        <taxon>Vibrio</taxon>
    </lineage>
</organism>
<evidence type="ECO:0000313" key="1">
    <source>
        <dbReference type="EMBL" id="MDB1122436.1"/>
    </source>
</evidence>
<protein>
    <submittedName>
        <fullName evidence="1">Uncharacterized protein</fullName>
    </submittedName>
</protein>
<evidence type="ECO:0000313" key="2">
    <source>
        <dbReference type="Proteomes" id="UP001210678"/>
    </source>
</evidence>
<accession>A0ABT4YMI4</accession>
<comment type="caution">
    <text evidence="1">The sequence shown here is derived from an EMBL/GenBank/DDBJ whole genome shotgun (WGS) entry which is preliminary data.</text>
</comment>
<reference evidence="1 2" key="1">
    <citation type="submission" date="2023-01" db="EMBL/GenBank/DDBJ databases">
        <title>Vibrio sp. KJ40-1 sp.nov, isolated from marine algae.</title>
        <authorList>
            <person name="Butt M."/>
            <person name="Kim J.M.J."/>
            <person name="Jeon C.O.C."/>
        </authorList>
    </citation>
    <scope>NUCLEOTIDE SEQUENCE [LARGE SCALE GENOMIC DNA]</scope>
    <source>
        <strain evidence="1 2">KJ40-1</strain>
    </source>
</reference>
<sequence length="68" mass="7923">MVKLTYVDNLEYLIGVESNERYAFEQVDICKAKYLERSLLLINLMLLCTRVPNLMLSVPSMEQARLLN</sequence>
<keyword evidence="2" id="KW-1185">Reference proteome</keyword>
<gene>
    <name evidence="1" type="ORF">PGX00_01215</name>
</gene>
<proteinExistence type="predicted"/>
<dbReference type="RefSeq" id="WP_272132177.1">
    <property type="nucleotide sequence ID" value="NZ_JAQLOI010000001.1"/>
</dbReference>
<dbReference type="Proteomes" id="UP001210678">
    <property type="component" value="Unassembled WGS sequence"/>
</dbReference>